<keyword evidence="3 6" id="KW-0812">Transmembrane</keyword>
<evidence type="ECO:0000256" key="4">
    <source>
        <dbReference type="ARBA" id="ARBA00022989"/>
    </source>
</evidence>
<feature type="transmembrane region" description="Helical" evidence="6">
    <location>
        <begin position="116"/>
        <end position="134"/>
    </location>
</feature>
<dbReference type="EMBL" id="JAGRRH010000007">
    <property type="protein sequence ID" value="KAG7367437.1"/>
    <property type="molecule type" value="Genomic_DNA"/>
</dbReference>
<dbReference type="GO" id="GO:0016020">
    <property type="term" value="C:membrane"/>
    <property type="evidence" value="ECO:0007669"/>
    <property type="project" value="UniProtKB-SubCell"/>
</dbReference>
<organism evidence="7 8">
    <name type="scientific">Nitzschia inconspicua</name>
    <dbReference type="NCBI Taxonomy" id="303405"/>
    <lineage>
        <taxon>Eukaryota</taxon>
        <taxon>Sar</taxon>
        <taxon>Stramenopiles</taxon>
        <taxon>Ochrophyta</taxon>
        <taxon>Bacillariophyta</taxon>
        <taxon>Bacillariophyceae</taxon>
        <taxon>Bacillariophycidae</taxon>
        <taxon>Bacillariales</taxon>
        <taxon>Bacillariaceae</taxon>
        <taxon>Nitzschia</taxon>
    </lineage>
</organism>
<dbReference type="GO" id="GO:0005737">
    <property type="term" value="C:cytoplasm"/>
    <property type="evidence" value="ECO:0007669"/>
    <property type="project" value="TreeGrafter"/>
</dbReference>
<evidence type="ECO:0000256" key="6">
    <source>
        <dbReference type="RuleBase" id="RU363053"/>
    </source>
</evidence>
<dbReference type="InterPro" id="IPR007248">
    <property type="entry name" value="Mpv17_PMP22"/>
</dbReference>
<evidence type="ECO:0000313" key="8">
    <source>
        <dbReference type="Proteomes" id="UP000693970"/>
    </source>
</evidence>
<name>A0A9K3Q101_9STRA</name>
<comment type="subcellular location">
    <subcellularLocation>
        <location evidence="1">Membrane</location>
        <topology evidence="1">Multi-pass membrane protein</topology>
    </subcellularLocation>
</comment>
<feature type="transmembrane region" description="Helical" evidence="6">
    <location>
        <begin position="201"/>
        <end position="219"/>
    </location>
</feature>
<evidence type="ECO:0000256" key="3">
    <source>
        <dbReference type="ARBA" id="ARBA00022692"/>
    </source>
</evidence>
<proteinExistence type="inferred from homology"/>
<keyword evidence="5 6" id="KW-0472">Membrane</keyword>
<reference evidence="7" key="1">
    <citation type="journal article" date="2021" name="Sci. Rep.">
        <title>Diploid genomic architecture of Nitzschia inconspicua, an elite biomass production diatom.</title>
        <authorList>
            <person name="Oliver A."/>
            <person name="Podell S."/>
            <person name="Pinowska A."/>
            <person name="Traller J.C."/>
            <person name="Smith S.R."/>
            <person name="McClure R."/>
            <person name="Beliaev A."/>
            <person name="Bohutskyi P."/>
            <person name="Hill E.A."/>
            <person name="Rabines A."/>
            <person name="Zheng H."/>
            <person name="Allen L.Z."/>
            <person name="Kuo A."/>
            <person name="Grigoriev I.V."/>
            <person name="Allen A.E."/>
            <person name="Hazlebeck D."/>
            <person name="Allen E.E."/>
        </authorList>
    </citation>
    <scope>NUCLEOTIDE SEQUENCE</scope>
    <source>
        <strain evidence="7">Hildebrandi</strain>
    </source>
</reference>
<evidence type="ECO:0000313" key="7">
    <source>
        <dbReference type="EMBL" id="KAG7367437.1"/>
    </source>
</evidence>
<reference evidence="7" key="2">
    <citation type="submission" date="2021-04" db="EMBL/GenBank/DDBJ databases">
        <authorList>
            <person name="Podell S."/>
        </authorList>
    </citation>
    <scope>NUCLEOTIDE SEQUENCE</scope>
    <source>
        <strain evidence="7">Hildebrandi</strain>
    </source>
</reference>
<dbReference type="Proteomes" id="UP000693970">
    <property type="component" value="Unassembled WGS sequence"/>
</dbReference>
<comment type="similarity">
    <text evidence="2 6">Belongs to the peroxisomal membrane protein PXMP2/4 family.</text>
</comment>
<evidence type="ECO:0000256" key="2">
    <source>
        <dbReference type="ARBA" id="ARBA00006824"/>
    </source>
</evidence>
<keyword evidence="8" id="KW-1185">Reference proteome</keyword>
<sequence>MVASFGSRVAAAVRQRPVLFNGLTGGVLCAGSDGATQHYEAQWKHQWDNTMCDFDNFVSDREADSDPLTTTTSSTDSLLAPSPLVRTTPTSLLEKPFEKGIVGQERPKETFDLKRFFAAGAIGVFFGGLVYPFAYAKLDAVWAGTALATITKKSIIEIATVGIFVNSFSMTSRGLCRGDKEASTVALHVAQELPTVTRNDFLVWFPYNMLAFSVIPTYIRPISTLFMEASWQAYISFRSHDFDNS</sequence>
<dbReference type="PANTHER" id="PTHR11266">
    <property type="entry name" value="PEROXISOMAL MEMBRANE PROTEIN 2, PXMP2 MPV17"/>
    <property type="match status" value="1"/>
</dbReference>
<dbReference type="AlphaFoldDB" id="A0A9K3Q101"/>
<keyword evidence="4 6" id="KW-1133">Transmembrane helix</keyword>
<evidence type="ECO:0000256" key="5">
    <source>
        <dbReference type="ARBA" id="ARBA00023136"/>
    </source>
</evidence>
<evidence type="ECO:0000256" key="1">
    <source>
        <dbReference type="ARBA" id="ARBA00004141"/>
    </source>
</evidence>
<dbReference type="OrthoDB" id="43136at2759"/>
<protein>
    <submittedName>
        <fullName evidence="7">Uncharacterized protein</fullName>
    </submittedName>
</protein>
<accession>A0A9K3Q101</accession>
<comment type="caution">
    <text evidence="7">The sequence shown here is derived from an EMBL/GenBank/DDBJ whole genome shotgun (WGS) entry which is preliminary data.</text>
</comment>
<gene>
    <name evidence="7" type="ORF">IV203_030108</name>
</gene>